<name>A0AAV0RNN3_9ROSI</name>
<reference evidence="2" key="1">
    <citation type="submission" date="2022-08" db="EMBL/GenBank/DDBJ databases">
        <authorList>
            <person name="Gutierrez-Valencia J."/>
        </authorList>
    </citation>
    <scope>NUCLEOTIDE SEQUENCE</scope>
</reference>
<feature type="chain" id="PRO_5043370476" evidence="1">
    <location>
        <begin position="22"/>
        <end position="109"/>
    </location>
</feature>
<feature type="signal peptide" evidence="1">
    <location>
        <begin position="1"/>
        <end position="21"/>
    </location>
</feature>
<dbReference type="AlphaFoldDB" id="A0AAV0RNN3"/>
<proteinExistence type="predicted"/>
<evidence type="ECO:0000256" key="1">
    <source>
        <dbReference type="SAM" id="SignalP"/>
    </source>
</evidence>
<protein>
    <submittedName>
        <fullName evidence="2">Uncharacterized protein</fullName>
    </submittedName>
</protein>
<evidence type="ECO:0000313" key="2">
    <source>
        <dbReference type="EMBL" id="CAI0559040.1"/>
    </source>
</evidence>
<evidence type="ECO:0000313" key="3">
    <source>
        <dbReference type="Proteomes" id="UP001154282"/>
    </source>
</evidence>
<organism evidence="2 3">
    <name type="scientific">Linum tenue</name>
    <dbReference type="NCBI Taxonomy" id="586396"/>
    <lineage>
        <taxon>Eukaryota</taxon>
        <taxon>Viridiplantae</taxon>
        <taxon>Streptophyta</taxon>
        <taxon>Embryophyta</taxon>
        <taxon>Tracheophyta</taxon>
        <taxon>Spermatophyta</taxon>
        <taxon>Magnoliopsida</taxon>
        <taxon>eudicotyledons</taxon>
        <taxon>Gunneridae</taxon>
        <taxon>Pentapetalae</taxon>
        <taxon>rosids</taxon>
        <taxon>fabids</taxon>
        <taxon>Malpighiales</taxon>
        <taxon>Linaceae</taxon>
        <taxon>Linum</taxon>
    </lineage>
</organism>
<dbReference type="Proteomes" id="UP001154282">
    <property type="component" value="Unassembled WGS sequence"/>
</dbReference>
<gene>
    <name evidence="2" type="ORF">LITE_LOCUS49028</name>
</gene>
<keyword evidence="1" id="KW-0732">Signal</keyword>
<keyword evidence="3" id="KW-1185">Reference proteome</keyword>
<sequence>MARPAFIYSILLLLCCAVAAAAFVDDSNPIRMFPDRLSGLEVSVVNAVGNIREALKFACFAHGHRPLARGTANNAIGVDGVGVSPLAAAPWTIAAPEREGCPPAYVQYS</sequence>
<comment type="caution">
    <text evidence="2">The sequence shown here is derived from an EMBL/GenBank/DDBJ whole genome shotgun (WGS) entry which is preliminary data.</text>
</comment>
<dbReference type="EMBL" id="CAMGYJ010000011">
    <property type="protein sequence ID" value="CAI0559040.1"/>
    <property type="molecule type" value="Genomic_DNA"/>
</dbReference>
<accession>A0AAV0RNN3</accession>